<sequence>MLALTTLIGHDGPMTVPTVQQGLDGALVFSQGLPGFPEARHFALVALDDAGLVYALRSIEDEGLRFLAVPPAPFFPDYSPELPDDAVTELGLESEEDALVLLLVTCTTGIEDATANLLAPIVVHARTHQAAQVVLSGSDLPLRAPLQP</sequence>
<dbReference type="PANTHER" id="PTHR39190">
    <property type="entry name" value="FLAGELLAR ASSEMBLY FACTOR FLIW"/>
    <property type="match status" value="1"/>
</dbReference>
<evidence type="ECO:0000256" key="3">
    <source>
        <dbReference type="ARBA" id="ARBA00022845"/>
    </source>
</evidence>
<evidence type="ECO:0000256" key="1">
    <source>
        <dbReference type="ARBA" id="ARBA00022490"/>
    </source>
</evidence>
<keyword evidence="5" id="KW-0282">Flagellum</keyword>
<dbReference type="PANTHER" id="PTHR39190:SF1">
    <property type="entry name" value="FLAGELLAR ASSEMBLY FACTOR FLIW"/>
    <property type="match status" value="1"/>
</dbReference>
<dbReference type="Proteomes" id="UP000293638">
    <property type="component" value="Unassembled WGS sequence"/>
</dbReference>
<keyword evidence="4" id="KW-0143">Chaperone</keyword>
<keyword evidence="1 4" id="KW-0963">Cytoplasm</keyword>
<evidence type="ECO:0000313" key="6">
    <source>
        <dbReference type="Proteomes" id="UP000293638"/>
    </source>
</evidence>
<dbReference type="AlphaFoldDB" id="A0A4Q7NW19"/>
<dbReference type="InterPro" id="IPR003775">
    <property type="entry name" value="Flagellar_assembly_factor_FliW"/>
</dbReference>
<dbReference type="HAMAP" id="MF_01185">
    <property type="entry name" value="FliW"/>
    <property type="match status" value="1"/>
</dbReference>
<accession>A0A4Q7NW19</accession>
<comment type="function">
    <text evidence="4">Acts as an anti-CsrA protein, binds CsrA and prevents it from repressing translation of its target genes, one of which is flagellin. Binds to flagellin and participates in the assembly of the flagellum.</text>
</comment>
<comment type="subcellular location">
    <subcellularLocation>
        <location evidence="4">Cytoplasm</location>
    </subcellularLocation>
</comment>
<keyword evidence="2 4" id="KW-1005">Bacterial flagellum biogenesis</keyword>
<keyword evidence="5" id="KW-0966">Cell projection</keyword>
<keyword evidence="6" id="KW-1185">Reference proteome</keyword>
<dbReference type="SUPFAM" id="SSF141457">
    <property type="entry name" value="BH3618-like"/>
    <property type="match status" value="1"/>
</dbReference>
<dbReference type="InterPro" id="IPR024046">
    <property type="entry name" value="Flagellar_assmbl_FliW_dom_sf"/>
</dbReference>
<keyword evidence="3 4" id="KW-0810">Translation regulation</keyword>
<evidence type="ECO:0000313" key="5">
    <source>
        <dbReference type="EMBL" id="RZS91395.1"/>
    </source>
</evidence>
<dbReference type="GO" id="GO:0044780">
    <property type="term" value="P:bacterial-type flagellum assembly"/>
    <property type="evidence" value="ECO:0007669"/>
    <property type="project" value="UniProtKB-UniRule"/>
</dbReference>
<keyword evidence="5" id="KW-0969">Cilium</keyword>
<comment type="subunit">
    <text evidence="4">Interacts with translational regulator CsrA and flagellin(s).</text>
</comment>
<dbReference type="Pfam" id="PF02623">
    <property type="entry name" value="FliW"/>
    <property type="match status" value="1"/>
</dbReference>
<name>A0A4Q7NW19_9ACTN</name>
<dbReference type="Gene3D" id="2.30.290.10">
    <property type="entry name" value="BH3618-like"/>
    <property type="match status" value="1"/>
</dbReference>
<proteinExistence type="inferred from homology"/>
<comment type="caution">
    <text evidence="5">The sequence shown here is derived from an EMBL/GenBank/DDBJ whole genome shotgun (WGS) entry which is preliminary data.</text>
</comment>
<comment type="similarity">
    <text evidence="4">Belongs to the FliW family.</text>
</comment>
<dbReference type="GO" id="GO:0006417">
    <property type="term" value="P:regulation of translation"/>
    <property type="evidence" value="ECO:0007669"/>
    <property type="project" value="UniProtKB-KW"/>
</dbReference>
<evidence type="ECO:0000256" key="4">
    <source>
        <dbReference type="HAMAP-Rule" id="MF_01185"/>
    </source>
</evidence>
<reference evidence="5 6" key="1">
    <citation type="submission" date="2019-02" db="EMBL/GenBank/DDBJ databases">
        <title>Genomic Encyclopedia of Type Strains, Phase IV (KMG-IV): sequencing the most valuable type-strain genomes for metagenomic binning, comparative biology and taxonomic classification.</title>
        <authorList>
            <person name="Goeker M."/>
        </authorList>
    </citation>
    <scope>NUCLEOTIDE SEQUENCE [LARGE SCALE GENOMIC DNA]</scope>
    <source>
        <strain evidence="5 6">DSM 45622</strain>
    </source>
</reference>
<protein>
    <recommendedName>
        <fullName evidence="4">Flagellar assembly factor FliW</fullName>
    </recommendedName>
</protein>
<dbReference type="GO" id="GO:0005737">
    <property type="term" value="C:cytoplasm"/>
    <property type="evidence" value="ECO:0007669"/>
    <property type="project" value="UniProtKB-SubCell"/>
</dbReference>
<gene>
    <name evidence="4" type="primary">fliW</name>
    <name evidence="5" type="ORF">EV189_0636</name>
</gene>
<organism evidence="5 6">
    <name type="scientific">Motilibacter rhizosphaerae</name>
    <dbReference type="NCBI Taxonomy" id="598652"/>
    <lineage>
        <taxon>Bacteria</taxon>
        <taxon>Bacillati</taxon>
        <taxon>Actinomycetota</taxon>
        <taxon>Actinomycetes</taxon>
        <taxon>Motilibacterales</taxon>
        <taxon>Motilibacteraceae</taxon>
        <taxon>Motilibacter</taxon>
    </lineage>
</organism>
<evidence type="ECO:0000256" key="2">
    <source>
        <dbReference type="ARBA" id="ARBA00022795"/>
    </source>
</evidence>
<dbReference type="EMBL" id="SGXD01000001">
    <property type="protein sequence ID" value="RZS91395.1"/>
    <property type="molecule type" value="Genomic_DNA"/>
</dbReference>